<name>A0A8X6W976_TRICX</name>
<reference evidence="2" key="1">
    <citation type="submission" date="2020-08" db="EMBL/GenBank/DDBJ databases">
        <title>Multicomponent nature underlies the extraordinary mechanical properties of spider dragline silk.</title>
        <authorList>
            <person name="Kono N."/>
            <person name="Nakamura H."/>
            <person name="Mori M."/>
            <person name="Yoshida Y."/>
            <person name="Ohtoshi R."/>
            <person name="Malay A.D."/>
            <person name="Moran D.A.P."/>
            <person name="Tomita M."/>
            <person name="Numata K."/>
            <person name="Arakawa K."/>
        </authorList>
    </citation>
    <scope>NUCLEOTIDE SEQUENCE</scope>
</reference>
<comment type="caution">
    <text evidence="2">The sequence shown here is derived from an EMBL/GenBank/DDBJ whole genome shotgun (WGS) entry which is preliminary data.</text>
</comment>
<dbReference type="EMBL" id="BMAU01021390">
    <property type="protein sequence ID" value="GFY29921.1"/>
    <property type="molecule type" value="Genomic_DNA"/>
</dbReference>
<accession>A0A8X6W976</accession>
<feature type="region of interest" description="Disordered" evidence="1">
    <location>
        <begin position="35"/>
        <end position="60"/>
    </location>
</feature>
<organism evidence="2 3">
    <name type="scientific">Trichonephila clavipes</name>
    <name type="common">Golden silk orbweaver</name>
    <name type="synonym">Nephila clavipes</name>
    <dbReference type="NCBI Taxonomy" id="2585209"/>
    <lineage>
        <taxon>Eukaryota</taxon>
        <taxon>Metazoa</taxon>
        <taxon>Ecdysozoa</taxon>
        <taxon>Arthropoda</taxon>
        <taxon>Chelicerata</taxon>
        <taxon>Arachnida</taxon>
        <taxon>Araneae</taxon>
        <taxon>Araneomorphae</taxon>
        <taxon>Entelegynae</taxon>
        <taxon>Araneoidea</taxon>
        <taxon>Nephilidae</taxon>
        <taxon>Trichonephila</taxon>
    </lineage>
</organism>
<evidence type="ECO:0000313" key="3">
    <source>
        <dbReference type="Proteomes" id="UP000887159"/>
    </source>
</evidence>
<proteinExistence type="predicted"/>
<protein>
    <submittedName>
        <fullName evidence="2">Uncharacterized protein</fullName>
    </submittedName>
</protein>
<dbReference type="Proteomes" id="UP000887159">
    <property type="component" value="Unassembled WGS sequence"/>
</dbReference>
<keyword evidence="3" id="KW-1185">Reference proteome</keyword>
<evidence type="ECO:0000313" key="2">
    <source>
        <dbReference type="EMBL" id="GFY29921.1"/>
    </source>
</evidence>
<sequence length="101" mass="11068">MGKYLTEDKFKKGYSQFLSRLEQLSEFRAEIESLKKGKGVSETNGDTNLSPPPESRHGAKELGNILQYPAPVVSAETTHKTFGPTDLTSAYFVCTAPRSGV</sequence>
<dbReference type="AlphaFoldDB" id="A0A8X6W976"/>
<evidence type="ECO:0000256" key="1">
    <source>
        <dbReference type="SAM" id="MobiDB-lite"/>
    </source>
</evidence>
<gene>
    <name evidence="2" type="ORF">TNCV_4072341</name>
</gene>